<keyword evidence="1" id="KW-1185">Reference proteome</keyword>
<name>A0ABM3HG05_9MYRT</name>
<gene>
    <name evidence="2" type="primary">LOC115750264</name>
</gene>
<evidence type="ECO:0000313" key="1">
    <source>
        <dbReference type="Proteomes" id="UP000827889"/>
    </source>
</evidence>
<dbReference type="InterPro" id="IPR012340">
    <property type="entry name" value="NA-bd_OB-fold"/>
</dbReference>
<reference evidence="2" key="2">
    <citation type="submission" date="2025-08" db="UniProtKB">
        <authorList>
            <consortium name="RefSeq"/>
        </authorList>
    </citation>
    <scope>IDENTIFICATION</scope>
    <source>
        <tissue evidence="2">Leaf</tissue>
    </source>
</reference>
<reference evidence="1" key="1">
    <citation type="submission" date="2025-05" db="UniProtKB">
        <authorList>
            <consortium name="RefSeq"/>
        </authorList>
    </citation>
    <scope>NUCLEOTIDE SEQUENCE [LARGE SCALE GENOMIC DNA]</scope>
</reference>
<dbReference type="GeneID" id="115750264"/>
<organism evidence="1 2">
    <name type="scientific">Rhodamnia argentea</name>
    <dbReference type="NCBI Taxonomy" id="178133"/>
    <lineage>
        <taxon>Eukaryota</taxon>
        <taxon>Viridiplantae</taxon>
        <taxon>Streptophyta</taxon>
        <taxon>Embryophyta</taxon>
        <taxon>Tracheophyta</taxon>
        <taxon>Spermatophyta</taxon>
        <taxon>Magnoliopsida</taxon>
        <taxon>eudicotyledons</taxon>
        <taxon>Gunneridae</taxon>
        <taxon>Pentapetalae</taxon>
        <taxon>rosids</taxon>
        <taxon>malvids</taxon>
        <taxon>Myrtales</taxon>
        <taxon>Myrtaceae</taxon>
        <taxon>Myrtoideae</taxon>
        <taxon>Myrteae</taxon>
        <taxon>Australasian group</taxon>
        <taxon>Rhodamnia</taxon>
    </lineage>
</organism>
<dbReference type="Proteomes" id="UP000827889">
    <property type="component" value="Chromosome 1"/>
</dbReference>
<accession>A0ABM3HG05</accession>
<sequence>MSALGEILQGVVDQVFRSGMGLLLRSGPLKWVYLSAIKMPGYSFIPGENPSFLHDKFGKIEAGVVVRFSVLSFRWIGRRWGDARNELAVLASIEGEYLGPLPEVQPDDIVL</sequence>
<protein>
    <submittedName>
        <fullName evidence="2">DNA-directed RNA polymerase V subunit 7-like isoform X2</fullName>
    </submittedName>
</protein>
<dbReference type="RefSeq" id="XP_048135518.1">
    <property type="nucleotide sequence ID" value="XM_048279561.1"/>
</dbReference>
<proteinExistence type="predicted"/>
<evidence type="ECO:0000313" key="2">
    <source>
        <dbReference type="RefSeq" id="XP_048135518.1"/>
    </source>
</evidence>
<dbReference type="Gene3D" id="2.40.50.140">
    <property type="entry name" value="Nucleic acid-binding proteins"/>
    <property type="match status" value="1"/>
</dbReference>